<keyword evidence="3" id="KW-1185">Reference proteome</keyword>
<evidence type="ECO:0000313" key="3">
    <source>
        <dbReference type="Proteomes" id="UP000016649"/>
    </source>
</evidence>
<feature type="compositionally biased region" description="Basic and acidic residues" evidence="1">
    <location>
        <begin position="1"/>
        <end position="33"/>
    </location>
</feature>
<proteinExistence type="predicted"/>
<evidence type="ECO:0000313" key="2">
    <source>
        <dbReference type="EMBL" id="ERJ93031.1"/>
    </source>
</evidence>
<feature type="region of interest" description="Disordered" evidence="1">
    <location>
        <begin position="1"/>
        <end position="43"/>
    </location>
</feature>
<comment type="caution">
    <text evidence="2">The sequence shown here is derived from an EMBL/GenBank/DDBJ whole genome shotgun (WGS) entry which is preliminary data.</text>
</comment>
<dbReference type="EMBL" id="AWVH01000031">
    <property type="protein sequence ID" value="ERJ93031.1"/>
    <property type="molecule type" value="Genomic_DNA"/>
</dbReference>
<evidence type="ECO:0000256" key="1">
    <source>
        <dbReference type="SAM" id="MobiDB-lite"/>
    </source>
</evidence>
<organism evidence="2 3">
    <name type="scientific">Treponema lecithinolyticum ATCC 700332</name>
    <dbReference type="NCBI Taxonomy" id="1321815"/>
    <lineage>
        <taxon>Bacteria</taxon>
        <taxon>Pseudomonadati</taxon>
        <taxon>Spirochaetota</taxon>
        <taxon>Spirochaetia</taxon>
        <taxon>Spirochaetales</taxon>
        <taxon>Treponemataceae</taxon>
        <taxon>Treponema</taxon>
    </lineage>
</organism>
<sequence>MLSAVKKNEEKEPEVRLDSGTERLNDERTERLQEQSSVHTHKKTHTPPIFFFAISFNILPQRLPKDNYTKQFNTVYRIFLWSKKKADVAVEK</sequence>
<gene>
    <name evidence="2" type="ORF">HMPREF9193_01253</name>
</gene>
<reference evidence="2 3" key="1">
    <citation type="submission" date="2013-08" db="EMBL/GenBank/DDBJ databases">
        <authorList>
            <person name="Weinstock G."/>
            <person name="Sodergren E."/>
            <person name="Wylie T."/>
            <person name="Fulton L."/>
            <person name="Fulton R."/>
            <person name="Fronick C."/>
            <person name="O'Laughlin M."/>
            <person name="Godfrey J."/>
            <person name="Miner T."/>
            <person name="Herter B."/>
            <person name="Appelbaum E."/>
            <person name="Cordes M."/>
            <person name="Lek S."/>
            <person name="Wollam A."/>
            <person name="Pepin K.H."/>
            <person name="Palsikar V.B."/>
            <person name="Mitreva M."/>
            <person name="Wilson R.K."/>
        </authorList>
    </citation>
    <scope>NUCLEOTIDE SEQUENCE [LARGE SCALE GENOMIC DNA]</scope>
    <source>
        <strain evidence="2 3">ATCC 700332</strain>
    </source>
</reference>
<name>A0ABN0NYI9_TRELE</name>
<dbReference type="Proteomes" id="UP000016649">
    <property type="component" value="Unassembled WGS sequence"/>
</dbReference>
<protein>
    <submittedName>
        <fullName evidence="2">Uncharacterized protein</fullName>
    </submittedName>
</protein>
<accession>A0ABN0NYI9</accession>